<dbReference type="AlphaFoldDB" id="A0A9X1M7J2"/>
<dbReference type="RefSeq" id="WP_227928416.1">
    <property type="nucleotide sequence ID" value="NZ_CP094984.1"/>
</dbReference>
<evidence type="ECO:0000313" key="5">
    <source>
        <dbReference type="Proteomes" id="UP001155145"/>
    </source>
</evidence>
<accession>A0A9X1M7J2</accession>
<evidence type="ECO:0000313" key="2">
    <source>
        <dbReference type="EMBL" id="MCC3272327.1"/>
    </source>
</evidence>
<keyword evidence="4" id="KW-1185">Reference proteome</keyword>
<sequence length="162" mass="17288">MINPVSILPSVLSASEFGTTTTETTVGAGALFGSMLVFGVIGIVLGGLAMMGMFKKAGRKPWEAFVPVYAQVLLFRIAGMSGWWFLAMLVPVLNLVALVLLSINLAKVFGQTAIMAVLLFLFGTIMYFYLSYSSVRYFGPQATKGPFGQASNPGQPSYAPQA</sequence>
<gene>
    <name evidence="2" type="ORF">LJ755_06225</name>
    <name evidence="3" type="ORF">MUK71_14690</name>
</gene>
<dbReference type="InterPro" id="IPR043739">
    <property type="entry name" value="DUF5684"/>
</dbReference>
<evidence type="ECO:0000313" key="4">
    <source>
        <dbReference type="Proteomes" id="UP000829758"/>
    </source>
</evidence>
<keyword evidence="1" id="KW-0812">Transmembrane</keyword>
<feature type="transmembrane region" description="Helical" evidence="1">
    <location>
        <begin position="30"/>
        <end position="51"/>
    </location>
</feature>
<dbReference type="Pfam" id="PF18936">
    <property type="entry name" value="DUF5684"/>
    <property type="match status" value="1"/>
</dbReference>
<protein>
    <submittedName>
        <fullName evidence="2">DUF5684 domain-containing protein</fullName>
    </submittedName>
</protein>
<evidence type="ECO:0000313" key="3">
    <source>
        <dbReference type="EMBL" id="UON91810.1"/>
    </source>
</evidence>
<dbReference type="EMBL" id="CP094984">
    <property type="protein sequence ID" value="UON91810.1"/>
    <property type="molecule type" value="Genomic_DNA"/>
</dbReference>
<proteinExistence type="predicted"/>
<reference evidence="2" key="1">
    <citation type="submission" date="2021-10" db="EMBL/GenBank/DDBJ databases">
        <title>Novel species in genus Arthrobacter.</title>
        <authorList>
            <person name="Liu Y."/>
        </authorList>
    </citation>
    <scope>NUCLEOTIDE SEQUENCE</scope>
    <source>
        <strain evidence="4">zg-Y462</strain>
        <strain evidence="2">Zg-Y462</strain>
    </source>
</reference>
<dbReference type="Proteomes" id="UP001155145">
    <property type="component" value="Unassembled WGS sequence"/>
</dbReference>
<organism evidence="2 5">
    <name type="scientific">Arthrobacter zhangbolii</name>
    <dbReference type="NCBI Taxonomy" id="2886936"/>
    <lineage>
        <taxon>Bacteria</taxon>
        <taxon>Bacillati</taxon>
        <taxon>Actinomycetota</taxon>
        <taxon>Actinomycetes</taxon>
        <taxon>Micrococcales</taxon>
        <taxon>Micrococcaceae</taxon>
        <taxon>Arthrobacter</taxon>
    </lineage>
</organism>
<keyword evidence="1" id="KW-0472">Membrane</keyword>
<name>A0A9X1M7J2_9MICC</name>
<evidence type="ECO:0000256" key="1">
    <source>
        <dbReference type="SAM" id="Phobius"/>
    </source>
</evidence>
<dbReference type="EMBL" id="JAJFZT010000003">
    <property type="protein sequence ID" value="MCC3272327.1"/>
    <property type="molecule type" value="Genomic_DNA"/>
</dbReference>
<keyword evidence="1" id="KW-1133">Transmembrane helix</keyword>
<feature type="transmembrane region" description="Helical" evidence="1">
    <location>
        <begin position="109"/>
        <end position="130"/>
    </location>
</feature>
<feature type="transmembrane region" description="Helical" evidence="1">
    <location>
        <begin position="83"/>
        <end position="103"/>
    </location>
</feature>
<dbReference type="Proteomes" id="UP000829758">
    <property type="component" value="Chromosome"/>
</dbReference>